<gene>
    <name evidence="2" type="ORF">EVAR_822_1</name>
</gene>
<organism evidence="2 3">
    <name type="scientific">Eumeta variegata</name>
    <name type="common">Bagworm moth</name>
    <name type="synonym">Eumeta japonica</name>
    <dbReference type="NCBI Taxonomy" id="151549"/>
    <lineage>
        <taxon>Eukaryota</taxon>
        <taxon>Metazoa</taxon>
        <taxon>Ecdysozoa</taxon>
        <taxon>Arthropoda</taxon>
        <taxon>Hexapoda</taxon>
        <taxon>Insecta</taxon>
        <taxon>Pterygota</taxon>
        <taxon>Neoptera</taxon>
        <taxon>Endopterygota</taxon>
        <taxon>Lepidoptera</taxon>
        <taxon>Glossata</taxon>
        <taxon>Ditrysia</taxon>
        <taxon>Tineoidea</taxon>
        <taxon>Psychidae</taxon>
        <taxon>Oiketicinae</taxon>
        <taxon>Eumeta</taxon>
    </lineage>
</organism>
<evidence type="ECO:0000313" key="3">
    <source>
        <dbReference type="Proteomes" id="UP000299102"/>
    </source>
</evidence>
<feature type="region of interest" description="Disordered" evidence="1">
    <location>
        <begin position="123"/>
        <end position="157"/>
    </location>
</feature>
<evidence type="ECO:0000313" key="2">
    <source>
        <dbReference type="EMBL" id="GBP00189.1"/>
    </source>
</evidence>
<evidence type="ECO:0000256" key="1">
    <source>
        <dbReference type="SAM" id="MobiDB-lite"/>
    </source>
</evidence>
<dbReference type="Proteomes" id="UP000299102">
    <property type="component" value="Unassembled WGS sequence"/>
</dbReference>
<accession>A0A4C1SDF4</accession>
<proteinExistence type="predicted"/>
<comment type="caution">
    <text evidence="2">The sequence shown here is derived from an EMBL/GenBank/DDBJ whole genome shotgun (WGS) entry which is preliminary data.</text>
</comment>
<dbReference type="AlphaFoldDB" id="A0A4C1SDF4"/>
<name>A0A4C1SDF4_EUMVA</name>
<sequence>MQLVGGKPGKHRADPSELYRHKPSLRRAVTIEIVERTGDAEEVKPVVVGSRGASGRRAGAALTVAGVVRVMARGEERGAQQAGGGGTRQQTCAILGEEQECTIGSRVPRECAHLVRLPVHRVRPRRRREQRAHLRRARGPHLCQPPPNALTSRPPTPRTLFSNDFKPALHYCVSRELM</sequence>
<protein>
    <submittedName>
        <fullName evidence="2">Uncharacterized protein</fullName>
    </submittedName>
</protein>
<keyword evidence="3" id="KW-1185">Reference proteome</keyword>
<reference evidence="2 3" key="1">
    <citation type="journal article" date="2019" name="Commun. Biol.">
        <title>The bagworm genome reveals a unique fibroin gene that provides high tensile strength.</title>
        <authorList>
            <person name="Kono N."/>
            <person name="Nakamura H."/>
            <person name="Ohtoshi R."/>
            <person name="Tomita M."/>
            <person name="Numata K."/>
            <person name="Arakawa K."/>
        </authorList>
    </citation>
    <scope>NUCLEOTIDE SEQUENCE [LARGE SCALE GENOMIC DNA]</scope>
</reference>
<dbReference type="EMBL" id="BGZK01000005">
    <property type="protein sequence ID" value="GBP00189.1"/>
    <property type="molecule type" value="Genomic_DNA"/>
</dbReference>
<feature type="compositionally biased region" description="Basic residues" evidence="1">
    <location>
        <begin position="123"/>
        <end position="139"/>
    </location>
</feature>